<feature type="coiled-coil region" evidence="3">
    <location>
        <begin position="296"/>
        <end position="332"/>
    </location>
</feature>
<feature type="compositionally biased region" description="Pro residues" evidence="4">
    <location>
        <begin position="435"/>
        <end position="445"/>
    </location>
</feature>
<dbReference type="FunFam" id="3.40.50.1460:FF:000020">
    <property type="entry name" value="Clan CD, family C13, asparaginyl endopeptidase-like cysteine peptidase"/>
    <property type="match status" value="1"/>
</dbReference>
<dbReference type="InterPro" id="IPR046427">
    <property type="entry name" value="Legumain_prodom_sf"/>
</dbReference>
<evidence type="ECO:0000256" key="1">
    <source>
        <dbReference type="ARBA" id="ARBA00009941"/>
    </source>
</evidence>
<keyword evidence="5" id="KW-0732">Signal</keyword>
<comment type="caution">
    <text evidence="6">The sequence shown here is derived from an EMBL/GenBank/DDBJ whole genome shotgun (WGS) entry which is preliminary data.</text>
</comment>
<dbReference type="EMBL" id="CAXLJL010000667">
    <property type="protein sequence ID" value="CAL5139893.1"/>
    <property type="molecule type" value="Genomic_DNA"/>
</dbReference>
<dbReference type="Gene3D" id="1.10.132.130">
    <property type="match status" value="1"/>
</dbReference>
<feature type="chain" id="PRO_5043752320" description="Legumain" evidence="5">
    <location>
        <begin position="21"/>
        <end position="451"/>
    </location>
</feature>
<feature type="region of interest" description="Disordered" evidence="4">
    <location>
        <begin position="421"/>
        <end position="451"/>
    </location>
</feature>
<dbReference type="Proteomes" id="UP001497525">
    <property type="component" value="Unassembled WGS sequence"/>
</dbReference>
<accession>A0AAV2TU04</accession>
<dbReference type="Gene3D" id="3.40.50.1460">
    <property type="match status" value="1"/>
</dbReference>
<feature type="signal peptide" evidence="5">
    <location>
        <begin position="1"/>
        <end position="20"/>
    </location>
</feature>
<evidence type="ECO:0000256" key="2">
    <source>
        <dbReference type="PIRSR" id="PIRSR019663-1"/>
    </source>
</evidence>
<evidence type="ECO:0000256" key="3">
    <source>
        <dbReference type="SAM" id="Coils"/>
    </source>
</evidence>
<protein>
    <recommendedName>
        <fullName evidence="8">Legumain</fullName>
    </recommendedName>
</protein>
<dbReference type="PANTHER" id="PTHR12000:SF42">
    <property type="entry name" value="LEGUMAIN"/>
    <property type="match status" value="1"/>
</dbReference>
<keyword evidence="3" id="KW-0175">Coiled coil</keyword>
<name>A0AAV2TU04_CALDB</name>
<feature type="active site" description="Nucleophile" evidence="2">
    <location>
        <position position="177"/>
    </location>
</feature>
<dbReference type="Pfam" id="PF01650">
    <property type="entry name" value="Peptidase_C13"/>
    <property type="match status" value="1"/>
</dbReference>
<sequence length="451" mass="51193">MRLFAIAGTLLLLCVLSTNADKWAILVAGSYSWSNYRHQSDIYHAYHVLLQHGFNMDHVITMAANDIAFNARNTRFGEVYNDYNYTDVYRGVKIDYSGWDVTPENFLKVLSGDNSTGKRVVHSTKEDEVFVFYSDHGASNLLAFPGDELYSSDLIVTLKRMYRNRQYKRMLLLIEACYSGSMFEDLLPENINVLALTAANSRESSYGTFCRPGYDLRTCLADEFSYGWMIAATENNVGTFTVYNLYNTVRRKIHSHAMMYGDWTLASLPLGQFITGTHFENSRRTVRKSCEIKDSIKSTEAHIVSMRKRLSNANSEEEKRLTEIELERMLHRKAVVQKTFDYLEERAAQYETNNSPVTRTRAEAVDCYIEIHKSFKKHCFTIQKTPEVAVSVKLPWISSTNGGFSSLLSSTTSSIMSISNDHEAPTLSTSSSPPKCLPHHPPLPPKENGDS</sequence>
<dbReference type="GO" id="GO:0004197">
    <property type="term" value="F:cysteine-type endopeptidase activity"/>
    <property type="evidence" value="ECO:0007669"/>
    <property type="project" value="TreeGrafter"/>
</dbReference>
<gene>
    <name evidence="6" type="ORF">CDAUBV1_LOCUS15084</name>
</gene>
<evidence type="ECO:0008006" key="8">
    <source>
        <dbReference type="Google" id="ProtNLM"/>
    </source>
</evidence>
<proteinExistence type="inferred from homology"/>
<dbReference type="InterPro" id="IPR001096">
    <property type="entry name" value="Peptidase_C13"/>
</dbReference>
<evidence type="ECO:0000256" key="4">
    <source>
        <dbReference type="SAM" id="MobiDB-lite"/>
    </source>
</evidence>
<dbReference type="GO" id="GO:0051603">
    <property type="term" value="P:proteolysis involved in protein catabolic process"/>
    <property type="evidence" value="ECO:0007669"/>
    <property type="project" value="TreeGrafter"/>
</dbReference>
<reference evidence="6" key="1">
    <citation type="submission" date="2024-06" db="EMBL/GenBank/DDBJ databases">
        <authorList>
            <person name="Liu X."/>
            <person name="Lenzi L."/>
            <person name="Haldenby T S."/>
            <person name="Uol C."/>
        </authorList>
    </citation>
    <scope>NUCLEOTIDE SEQUENCE</scope>
</reference>
<dbReference type="GO" id="GO:0005773">
    <property type="term" value="C:vacuole"/>
    <property type="evidence" value="ECO:0007669"/>
    <property type="project" value="GOC"/>
</dbReference>
<feature type="active site" evidence="2">
    <location>
        <position position="136"/>
    </location>
</feature>
<comment type="similarity">
    <text evidence="1">Belongs to the peptidase C13 family.</text>
</comment>
<organism evidence="6 7">
    <name type="scientific">Calicophoron daubneyi</name>
    <name type="common">Rumen fluke</name>
    <name type="synonym">Paramphistomum daubneyi</name>
    <dbReference type="NCBI Taxonomy" id="300641"/>
    <lineage>
        <taxon>Eukaryota</taxon>
        <taxon>Metazoa</taxon>
        <taxon>Spiralia</taxon>
        <taxon>Lophotrochozoa</taxon>
        <taxon>Platyhelminthes</taxon>
        <taxon>Trematoda</taxon>
        <taxon>Digenea</taxon>
        <taxon>Plagiorchiida</taxon>
        <taxon>Pronocephalata</taxon>
        <taxon>Paramphistomoidea</taxon>
        <taxon>Paramphistomidae</taxon>
        <taxon>Calicophoron</taxon>
    </lineage>
</organism>
<evidence type="ECO:0000313" key="6">
    <source>
        <dbReference type="EMBL" id="CAL5139893.1"/>
    </source>
</evidence>
<dbReference type="GO" id="GO:0006624">
    <property type="term" value="P:vacuolar protein processing"/>
    <property type="evidence" value="ECO:0007669"/>
    <property type="project" value="TreeGrafter"/>
</dbReference>
<evidence type="ECO:0000256" key="5">
    <source>
        <dbReference type="SAM" id="SignalP"/>
    </source>
</evidence>
<dbReference type="PANTHER" id="PTHR12000">
    <property type="entry name" value="HEMOGLOBINASE FAMILY MEMBER"/>
    <property type="match status" value="1"/>
</dbReference>
<dbReference type="PRINTS" id="PR00776">
    <property type="entry name" value="HEMOGLOBNASE"/>
</dbReference>
<evidence type="ECO:0000313" key="7">
    <source>
        <dbReference type="Proteomes" id="UP001497525"/>
    </source>
</evidence>
<dbReference type="PIRSF" id="PIRSF019663">
    <property type="entry name" value="Legumain"/>
    <property type="match status" value="1"/>
</dbReference>
<dbReference type="AlphaFoldDB" id="A0AAV2TU04"/>